<comment type="similarity">
    <text evidence="2">Belongs to the resistance-nodulation-cell division (RND) (TC 2.A.6) family. MmpL subfamily.</text>
</comment>
<dbReference type="PANTHER" id="PTHR33406">
    <property type="entry name" value="MEMBRANE PROTEIN MJ1562-RELATED"/>
    <property type="match status" value="1"/>
</dbReference>
<dbReference type="GO" id="GO:0005886">
    <property type="term" value="C:plasma membrane"/>
    <property type="evidence" value="ECO:0007669"/>
    <property type="project" value="UniProtKB-SubCell"/>
</dbReference>
<comment type="caution">
    <text evidence="9">The sequence shown here is derived from an EMBL/GenBank/DDBJ whole genome shotgun (WGS) entry which is preliminary data.</text>
</comment>
<evidence type="ECO:0000259" key="8">
    <source>
        <dbReference type="Pfam" id="PF03176"/>
    </source>
</evidence>
<feature type="transmembrane region" description="Helical" evidence="7">
    <location>
        <begin position="192"/>
        <end position="211"/>
    </location>
</feature>
<keyword evidence="4 7" id="KW-0812">Transmembrane</keyword>
<evidence type="ECO:0000256" key="1">
    <source>
        <dbReference type="ARBA" id="ARBA00004651"/>
    </source>
</evidence>
<reference evidence="9 10" key="1">
    <citation type="submission" date="2018-07" db="EMBL/GenBank/DDBJ databases">
        <title>Desertimonas flava gen. nov. sp. nov.</title>
        <authorList>
            <person name="Liu S."/>
        </authorList>
    </citation>
    <scope>NUCLEOTIDE SEQUENCE [LARGE SCALE GENOMIC DNA]</scope>
    <source>
        <strain evidence="9 10">16Sb5-5</strain>
    </source>
</reference>
<protein>
    <recommendedName>
        <fullName evidence="8">Membrane transport protein MMPL domain-containing protein</fullName>
    </recommendedName>
</protein>
<keyword evidence="5 7" id="KW-1133">Transmembrane helix</keyword>
<dbReference type="AlphaFoldDB" id="A0A367YST9"/>
<feature type="transmembrane region" description="Helical" evidence="7">
    <location>
        <begin position="326"/>
        <end position="354"/>
    </location>
</feature>
<accession>A0A367YST9</accession>
<dbReference type="Gene3D" id="1.20.1640.10">
    <property type="entry name" value="Multidrug efflux transporter AcrB transmembrane domain"/>
    <property type="match status" value="2"/>
</dbReference>
<evidence type="ECO:0000256" key="4">
    <source>
        <dbReference type="ARBA" id="ARBA00022692"/>
    </source>
</evidence>
<dbReference type="Pfam" id="PF03176">
    <property type="entry name" value="MMPL"/>
    <property type="match status" value="2"/>
</dbReference>
<dbReference type="InterPro" id="IPR004869">
    <property type="entry name" value="MMPL_dom"/>
</dbReference>
<feature type="transmembrane region" description="Helical" evidence="7">
    <location>
        <begin position="590"/>
        <end position="611"/>
    </location>
</feature>
<evidence type="ECO:0000256" key="7">
    <source>
        <dbReference type="SAM" id="Phobius"/>
    </source>
</evidence>
<comment type="subcellular location">
    <subcellularLocation>
        <location evidence="1">Cell membrane</location>
        <topology evidence="1">Multi-pass membrane protein</topology>
    </subcellularLocation>
</comment>
<feature type="transmembrane region" description="Helical" evidence="7">
    <location>
        <begin position="254"/>
        <end position="273"/>
    </location>
</feature>
<name>A0A367YST9_9ACTN</name>
<feature type="transmembrane region" description="Helical" evidence="7">
    <location>
        <begin position="394"/>
        <end position="412"/>
    </location>
</feature>
<keyword evidence="3" id="KW-1003">Cell membrane</keyword>
<evidence type="ECO:0000313" key="9">
    <source>
        <dbReference type="EMBL" id="RCK68619.1"/>
    </source>
</evidence>
<feature type="transmembrane region" description="Helical" evidence="7">
    <location>
        <begin position="564"/>
        <end position="583"/>
    </location>
</feature>
<evidence type="ECO:0000256" key="3">
    <source>
        <dbReference type="ARBA" id="ARBA00022475"/>
    </source>
</evidence>
<feature type="transmembrane region" description="Helical" evidence="7">
    <location>
        <begin position="218"/>
        <end position="234"/>
    </location>
</feature>
<keyword evidence="6 7" id="KW-0472">Membrane</keyword>
<evidence type="ECO:0000256" key="2">
    <source>
        <dbReference type="ARBA" id="ARBA00010157"/>
    </source>
</evidence>
<evidence type="ECO:0000256" key="6">
    <source>
        <dbReference type="ARBA" id="ARBA00023136"/>
    </source>
</evidence>
<feature type="domain" description="Membrane transport protein MMPL" evidence="8">
    <location>
        <begin position="57"/>
        <end position="362"/>
    </location>
</feature>
<feature type="transmembrane region" description="Helical" evidence="7">
    <location>
        <begin position="297"/>
        <end position="320"/>
    </location>
</feature>
<feature type="domain" description="Membrane transport protein MMPL" evidence="8">
    <location>
        <begin position="475"/>
        <end position="733"/>
    </location>
</feature>
<dbReference type="PANTHER" id="PTHR33406:SF6">
    <property type="entry name" value="MEMBRANE PROTEIN YDGH-RELATED"/>
    <property type="match status" value="1"/>
</dbReference>
<dbReference type="SUPFAM" id="SSF82866">
    <property type="entry name" value="Multidrug efflux transporter AcrB transmembrane domain"/>
    <property type="match status" value="2"/>
</dbReference>
<proteinExistence type="inferred from homology"/>
<evidence type="ECO:0000313" key="10">
    <source>
        <dbReference type="Proteomes" id="UP000252770"/>
    </source>
</evidence>
<dbReference type="RefSeq" id="WP_114127590.1">
    <property type="nucleotide sequence ID" value="NZ_QOUI01000010.1"/>
</dbReference>
<keyword evidence="10" id="KW-1185">Reference proteome</keyword>
<dbReference type="EMBL" id="QOUI01000010">
    <property type="protein sequence ID" value="RCK68619.1"/>
    <property type="molecule type" value="Genomic_DNA"/>
</dbReference>
<organism evidence="9 10">
    <name type="scientific">Desertihabitans brevis</name>
    <dbReference type="NCBI Taxonomy" id="2268447"/>
    <lineage>
        <taxon>Bacteria</taxon>
        <taxon>Bacillati</taxon>
        <taxon>Actinomycetota</taxon>
        <taxon>Actinomycetes</taxon>
        <taxon>Propionibacteriales</taxon>
        <taxon>Propionibacteriaceae</taxon>
        <taxon>Desertihabitans</taxon>
    </lineage>
</organism>
<feature type="transmembrane region" description="Helical" evidence="7">
    <location>
        <begin position="669"/>
        <end position="690"/>
    </location>
</feature>
<dbReference type="InterPro" id="IPR050545">
    <property type="entry name" value="Mycobact_MmpL"/>
</dbReference>
<evidence type="ECO:0000256" key="5">
    <source>
        <dbReference type="ARBA" id="ARBA00022989"/>
    </source>
</evidence>
<gene>
    <name evidence="9" type="ORF">DT076_15450</name>
</gene>
<feature type="transmembrane region" description="Helical" evidence="7">
    <location>
        <begin position="623"/>
        <end position="648"/>
    </location>
</feature>
<feature type="transmembrane region" description="Helical" evidence="7">
    <location>
        <begin position="20"/>
        <end position="43"/>
    </location>
</feature>
<dbReference type="Proteomes" id="UP000252770">
    <property type="component" value="Unassembled WGS sequence"/>
</dbReference>
<sequence>MRAARILTSAVAGLGRRYRFAVTSGRWVVLALWLAAATVAVVVPSPPSGPGSGFGDLLPDDSAVVRVEERVLEQFDVPVLSGTTVVVHQPGGLSLLTQADSLLWALSTTQQVLEAPGEPRTGQLLAAIPVPTGRSDTTVTYLFFSEGTGLSQSTRLAARYAAHFDNQAEVQTHVTGFVPAQVAQNDYLQARLPLFELASVLLIVLVVAGVFRSLLAPLVVLGVAGVGYLVYFLLLDRVSETLGVAVPSQLEPVMVALLLGVVTDYCVLFFASLRHELADEEDSVTAVRRVLQHDGPVVAMAGLTVAGGTLALLVAPFAIFRGLGPALGLTVLVGLAVSLTLTPALMTLLGWRLFTVLPVRSSRRAVLDRRGGGGGGDHRRATALVTVLTRRGPAVGAVLAVVGLLALASLPATQARLDLSFTASLPEDDGVVEGAELLGQVGLRGLSAPTEVLIEQSDVVAARPELGRLQDLLGQQRGVVAVLGPGDSPLDEGRGVVLAASGDAARYLVVFDNDPLGATAIADARALEQRLPALVEQAGLTGAAAMTGQTLIASEFVSLTRTSLGLTVVAALLVELLLLGLYLRSVVAPVVLLAASLLAVTAALGVTTWLFQEALGAQGLTFYAPFAVIVLLIALGADYIVFSVGGIWREARRRPLAEALRVAVPRSSAAITTAGGILAGTFVLVAIIPLSTFRQIAVAMAVGLLLDTFVIRPVLTPAVLTLLGRAAGWPSRRITVDAVAAADEVAEDRRG</sequence>
<feature type="transmembrane region" description="Helical" evidence="7">
    <location>
        <begin position="696"/>
        <end position="723"/>
    </location>
</feature>